<organism evidence="16 17">
    <name type="scientific">Klebsiella electrica</name>
    <dbReference type="NCBI Taxonomy" id="1259973"/>
    <lineage>
        <taxon>Bacteria</taxon>
        <taxon>Pseudomonadati</taxon>
        <taxon>Pseudomonadota</taxon>
        <taxon>Gammaproteobacteria</taxon>
        <taxon>Enterobacterales</taxon>
        <taxon>Enterobacteriaceae</taxon>
        <taxon>Klebsiella/Raoultella group</taxon>
        <taxon>Klebsiella</taxon>
    </lineage>
</organism>
<feature type="transmembrane region" description="Helical" evidence="14">
    <location>
        <begin position="406"/>
        <end position="422"/>
    </location>
</feature>
<keyword evidence="7" id="KW-0769">Symport</keyword>
<proteinExistence type="inferred from homology"/>
<dbReference type="NCBIfam" id="NF007484">
    <property type="entry name" value="PRK10077.1"/>
    <property type="match status" value="1"/>
</dbReference>
<dbReference type="PANTHER" id="PTHR48020">
    <property type="entry name" value="PROTON MYO-INOSITOL COTRANSPORTER"/>
    <property type="match status" value="1"/>
</dbReference>
<comment type="catalytic activity">
    <reaction evidence="10">
        <text>D-xylose(in) + H(+)(in) = D-xylose(out) + H(+)(out)</text>
        <dbReference type="Rhea" id="RHEA:28959"/>
        <dbReference type="ChEBI" id="CHEBI:15378"/>
        <dbReference type="ChEBI" id="CHEBI:53455"/>
    </reaction>
    <physiologicalReaction direction="right-to-left" evidence="10">
        <dbReference type="Rhea" id="RHEA:28961"/>
    </physiologicalReaction>
</comment>
<dbReference type="NCBIfam" id="TIGR00879">
    <property type="entry name" value="SP"/>
    <property type="match status" value="1"/>
</dbReference>
<evidence type="ECO:0000256" key="3">
    <source>
        <dbReference type="ARBA" id="ARBA00022448"/>
    </source>
</evidence>
<comment type="similarity">
    <text evidence="2 13">Belongs to the major facilitator superfamily. Sugar transporter (TC 2.A.1.1) family.</text>
</comment>
<dbReference type="InterPro" id="IPR020846">
    <property type="entry name" value="MFS_dom"/>
</dbReference>
<evidence type="ECO:0000256" key="12">
    <source>
        <dbReference type="ARBA" id="ARBA00076792"/>
    </source>
</evidence>
<keyword evidence="5" id="KW-0762">Sugar transport</keyword>
<feature type="transmembrane region" description="Helical" evidence="14">
    <location>
        <begin position="89"/>
        <end position="108"/>
    </location>
</feature>
<name>A0AAJ5UFG8_9ENTR</name>
<evidence type="ECO:0000256" key="2">
    <source>
        <dbReference type="ARBA" id="ARBA00010992"/>
    </source>
</evidence>
<feature type="transmembrane region" description="Helical" evidence="14">
    <location>
        <begin position="269"/>
        <end position="298"/>
    </location>
</feature>
<evidence type="ECO:0000259" key="15">
    <source>
        <dbReference type="PROSITE" id="PS50850"/>
    </source>
</evidence>
<evidence type="ECO:0000256" key="10">
    <source>
        <dbReference type="ARBA" id="ARBA00050593"/>
    </source>
</evidence>
<dbReference type="PROSITE" id="PS50850">
    <property type="entry name" value="MFS"/>
    <property type="match status" value="1"/>
</dbReference>
<reference evidence="16 17" key="1">
    <citation type="journal article" date="2023" name="Microbiol. Resour. Announc.">
        <title>Complete Genome Sequence of the First Colistin-Resistant Raoultella electrica Strain.</title>
        <authorList>
            <person name="Aldeia C."/>
            <person name="Campos-Madueno E.I."/>
            <person name="Sendi P."/>
            <person name="Endimiani A."/>
        </authorList>
    </citation>
    <scope>NUCLEOTIDE SEQUENCE [LARGE SCALE GENOMIC DNA]</scope>
    <source>
        <strain evidence="16 17">S2-IND-01-C</strain>
    </source>
</reference>
<dbReference type="PROSITE" id="PS00217">
    <property type="entry name" value="SUGAR_TRANSPORT_2"/>
    <property type="match status" value="1"/>
</dbReference>
<evidence type="ECO:0000256" key="5">
    <source>
        <dbReference type="ARBA" id="ARBA00022597"/>
    </source>
</evidence>
<feature type="transmembrane region" description="Helical" evidence="14">
    <location>
        <begin position="128"/>
        <end position="150"/>
    </location>
</feature>
<dbReference type="PANTHER" id="PTHR48020:SF12">
    <property type="entry name" value="PROTON MYO-INOSITOL COTRANSPORTER"/>
    <property type="match status" value="1"/>
</dbReference>
<evidence type="ECO:0000256" key="11">
    <source>
        <dbReference type="ARBA" id="ARBA00070440"/>
    </source>
</evidence>
<evidence type="ECO:0000313" key="16">
    <source>
        <dbReference type="EMBL" id="WBW62138.1"/>
    </source>
</evidence>
<dbReference type="EMBL" id="CP112887">
    <property type="protein sequence ID" value="WBW62138.1"/>
    <property type="molecule type" value="Genomic_DNA"/>
</dbReference>
<feature type="transmembrane region" description="Helical" evidence="14">
    <location>
        <begin position="55"/>
        <end position="77"/>
    </location>
</feature>
<keyword evidence="4" id="KW-1003">Cell membrane</keyword>
<dbReference type="InterPro" id="IPR005828">
    <property type="entry name" value="MFS_sugar_transport-like"/>
</dbReference>
<dbReference type="FunFam" id="1.20.1250.20:FF:000122">
    <property type="entry name" value="D-xylose transporter XylE"/>
    <property type="match status" value="1"/>
</dbReference>
<feature type="transmembrane region" description="Helical" evidence="14">
    <location>
        <begin position="370"/>
        <end position="394"/>
    </location>
</feature>
<evidence type="ECO:0000256" key="4">
    <source>
        <dbReference type="ARBA" id="ARBA00022475"/>
    </source>
</evidence>
<accession>A0AAJ5UFG8</accession>
<dbReference type="InterPro" id="IPR036259">
    <property type="entry name" value="MFS_trans_sf"/>
</dbReference>
<feature type="domain" description="Major facilitator superfamily (MFS) profile" evidence="15">
    <location>
        <begin position="12"/>
        <end position="466"/>
    </location>
</feature>
<dbReference type="InterPro" id="IPR050814">
    <property type="entry name" value="Myo-inositol_Transporter"/>
</dbReference>
<dbReference type="SUPFAM" id="SSF103473">
    <property type="entry name" value="MFS general substrate transporter"/>
    <property type="match status" value="1"/>
</dbReference>
<dbReference type="PROSITE" id="PS00216">
    <property type="entry name" value="SUGAR_TRANSPORT_1"/>
    <property type="match status" value="1"/>
</dbReference>
<protein>
    <recommendedName>
        <fullName evidence="11">D-xylose-proton symporter</fullName>
    </recommendedName>
    <alternativeName>
        <fullName evidence="12">D-xylose transporter</fullName>
    </alternativeName>
</protein>
<keyword evidence="3 13" id="KW-0813">Transport</keyword>
<feature type="transmembrane region" description="Helical" evidence="14">
    <location>
        <begin position="313"/>
        <end position="333"/>
    </location>
</feature>
<feature type="transmembrane region" description="Helical" evidence="14">
    <location>
        <begin position="345"/>
        <end position="364"/>
    </location>
</feature>
<evidence type="ECO:0000256" key="13">
    <source>
        <dbReference type="RuleBase" id="RU003346"/>
    </source>
</evidence>
<comment type="subcellular location">
    <subcellularLocation>
        <location evidence="1">Cell membrane</location>
        <topology evidence="1">Multi-pass membrane protein</topology>
    </subcellularLocation>
</comment>
<dbReference type="InterPro" id="IPR003663">
    <property type="entry name" value="Sugar/inositol_transpt"/>
</dbReference>
<feature type="transmembrane region" description="Helical" evidence="14">
    <location>
        <begin position="197"/>
        <end position="219"/>
    </location>
</feature>
<evidence type="ECO:0000256" key="1">
    <source>
        <dbReference type="ARBA" id="ARBA00004651"/>
    </source>
</evidence>
<evidence type="ECO:0000256" key="14">
    <source>
        <dbReference type="SAM" id="Phobius"/>
    </source>
</evidence>
<keyword evidence="6 14" id="KW-0812">Transmembrane</keyword>
<evidence type="ECO:0000256" key="6">
    <source>
        <dbReference type="ARBA" id="ARBA00022692"/>
    </source>
</evidence>
<dbReference type="GO" id="GO:0005886">
    <property type="term" value="C:plasma membrane"/>
    <property type="evidence" value="ECO:0007669"/>
    <property type="project" value="UniProtKB-SubCell"/>
</dbReference>
<keyword evidence="9 14" id="KW-0472">Membrane</keyword>
<dbReference type="AlphaFoldDB" id="A0AAJ5UFG8"/>
<sequence length="490" mass="53151">MSTKMNSYTLGVTLVATLGGLLFGYDTAVISGTVGSLNNVFVVPRDLAEGAANSLLGFCVASALIGCIIGGGLAGILSSKFGRKRSLMVAGLLFFISALGSSFPEIGHHAIDSTAGVPTYLSDYVSTFVIYRIIGGIGVGIASMISPMYIAEIAPANIRGRLVSFNQFAIIFGQLLVYCVNYFIARSGTPEWLDTMGWRYMFLSGAIPSLIFFALLFTVPESPRWLATRGQNAQASVILEKLLGKVAGQAEFKNVVKSVSVDTVQSAPLFSFGIAIVVIGVMLSVFQQFVGINVVLYYAPEVFKEIGSSQDTALLQTIIVGIINLLFTVIAIMTVDKFGRKPLQIIGALGMAFGMLLLGTAFYAHWAGGVALFAMLLYVAMFAVSWGPVCWVLLAEIFPNRIRSKALAIAVAAQWIANYFVSWTFPMMAKSTYLQTHFNNGFAYWVYGVMGILAALFMWKFVPETKGKTLEELEALWKKPDSYKHRKPVV</sequence>
<dbReference type="GO" id="GO:0015293">
    <property type="term" value="F:symporter activity"/>
    <property type="evidence" value="ECO:0007669"/>
    <property type="project" value="UniProtKB-KW"/>
</dbReference>
<keyword evidence="8 14" id="KW-1133">Transmembrane helix</keyword>
<dbReference type="PRINTS" id="PR00171">
    <property type="entry name" value="SUGRTRNSPORT"/>
</dbReference>
<evidence type="ECO:0000256" key="9">
    <source>
        <dbReference type="ARBA" id="ARBA00023136"/>
    </source>
</evidence>
<dbReference type="InterPro" id="IPR047984">
    <property type="entry name" value="XylE-like"/>
</dbReference>
<dbReference type="Proteomes" id="UP001210130">
    <property type="component" value="Chromosome"/>
</dbReference>
<dbReference type="Pfam" id="PF00083">
    <property type="entry name" value="Sugar_tr"/>
    <property type="match status" value="1"/>
</dbReference>
<gene>
    <name evidence="16" type="primary">xylE</name>
    <name evidence="16" type="ORF">OR613_04075</name>
</gene>
<dbReference type="CDD" id="cd17359">
    <property type="entry name" value="MFS_XylE_like"/>
    <property type="match status" value="1"/>
</dbReference>
<dbReference type="RefSeq" id="WP_271207414.1">
    <property type="nucleotide sequence ID" value="NZ_CP112887.1"/>
</dbReference>
<evidence type="ECO:0000256" key="8">
    <source>
        <dbReference type="ARBA" id="ARBA00022989"/>
    </source>
</evidence>
<feature type="transmembrane region" description="Helical" evidence="14">
    <location>
        <begin position="162"/>
        <end position="185"/>
    </location>
</feature>
<evidence type="ECO:0000313" key="17">
    <source>
        <dbReference type="Proteomes" id="UP001210130"/>
    </source>
</evidence>
<dbReference type="Gene3D" id="1.20.1250.20">
    <property type="entry name" value="MFS general substrate transporter like domains"/>
    <property type="match status" value="2"/>
</dbReference>
<dbReference type="InterPro" id="IPR005829">
    <property type="entry name" value="Sugar_transporter_CS"/>
</dbReference>
<keyword evidence="17" id="KW-1185">Reference proteome</keyword>
<evidence type="ECO:0000256" key="7">
    <source>
        <dbReference type="ARBA" id="ARBA00022847"/>
    </source>
</evidence>
<feature type="transmembrane region" description="Helical" evidence="14">
    <location>
        <begin position="442"/>
        <end position="462"/>
    </location>
</feature>